<dbReference type="AlphaFoldDB" id="A0A8S1B8Y0"/>
<dbReference type="OrthoDB" id="7242984at2759"/>
<proteinExistence type="predicted"/>
<dbReference type="EMBL" id="CADEBC010000574">
    <property type="protein sequence ID" value="CAB3255335.1"/>
    <property type="molecule type" value="Genomic_DNA"/>
</dbReference>
<evidence type="ECO:0000256" key="2">
    <source>
        <dbReference type="SAM" id="SignalP"/>
    </source>
</evidence>
<evidence type="ECO:0000313" key="4">
    <source>
        <dbReference type="EMBL" id="CAB3255335.1"/>
    </source>
</evidence>
<feature type="signal peptide" evidence="2">
    <location>
        <begin position="1"/>
        <end position="20"/>
    </location>
</feature>
<evidence type="ECO:0000313" key="5">
    <source>
        <dbReference type="Proteomes" id="UP000494106"/>
    </source>
</evidence>
<keyword evidence="1" id="KW-0472">Membrane</keyword>
<dbReference type="EMBL" id="CADEBD010000312">
    <property type="protein sequence ID" value="CAB3242495.1"/>
    <property type="molecule type" value="Genomic_DNA"/>
</dbReference>
<dbReference type="Proteomes" id="UP000494256">
    <property type="component" value="Unassembled WGS sequence"/>
</dbReference>
<comment type="caution">
    <text evidence="4">The sequence shown here is derived from an EMBL/GenBank/DDBJ whole genome shotgun (WGS) entry which is preliminary data.</text>
</comment>
<feature type="chain" id="PRO_5036273169" evidence="2">
    <location>
        <begin position="21"/>
        <end position="197"/>
    </location>
</feature>
<evidence type="ECO:0000313" key="3">
    <source>
        <dbReference type="EMBL" id="CAB3242495.1"/>
    </source>
</evidence>
<feature type="transmembrane region" description="Helical" evidence="1">
    <location>
        <begin position="173"/>
        <end position="195"/>
    </location>
</feature>
<accession>A0A8S1B8Y0</accession>
<name>A0A8S1B8Y0_ARCPL</name>
<reference evidence="5 6" key="1">
    <citation type="submission" date="2020-04" db="EMBL/GenBank/DDBJ databases">
        <authorList>
            <person name="Wallbank WR R."/>
            <person name="Pardo Diaz C."/>
            <person name="Kozak K."/>
            <person name="Martin S."/>
            <person name="Jiggins C."/>
            <person name="Moest M."/>
            <person name="Warren A I."/>
            <person name="Byers J.R.P. K."/>
            <person name="Montejo-Kovacevich G."/>
            <person name="Yen C E."/>
        </authorList>
    </citation>
    <scope>NUCLEOTIDE SEQUENCE [LARGE SCALE GENOMIC DNA]</scope>
</reference>
<organism evidence="4 5">
    <name type="scientific">Arctia plantaginis</name>
    <name type="common">Wood tiger moth</name>
    <name type="synonym">Phalaena plantaginis</name>
    <dbReference type="NCBI Taxonomy" id="874455"/>
    <lineage>
        <taxon>Eukaryota</taxon>
        <taxon>Metazoa</taxon>
        <taxon>Ecdysozoa</taxon>
        <taxon>Arthropoda</taxon>
        <taxon>Hexapoda</taxon>
        <taxon>Insecta</taxon>
        <taxon>Pterygota</taxon>
        <taxon>Neoptera</taxon>
        <taxon>Endopterygota</taxon>
        <taxon>Lepidoptera</taxon>
        <taxon>Glossata</taxon>
        <taxon>Ditrysia</taxon>
        <taxon>Noctuoidea</taxon>
        <taxon>Erebidae</taxon>
        <taxon>Arctiinae</taxon>
        <taxon>Arctia</taxon>
    </lineage>
</organism>
<evidence type="ECO:0000256" key="1">
    <source>
        <dbReference type="SAM" id="Phobius"/>
    </source>
</evidence>
<keyword evidence="1" id="KW-0812">Transmembrane</keyword>
<evidence type="ECO:0000313" key="6">
    <source>
        <dbReference type="Proteomes" id="UP000494256"/>
    </source>
</evidence>
<protein>
    <submittedName>
        <fullName evidence="4">Uncharacterized protein</fullName>
    </submittedName>
</protein>
<dbReference type="Proteomes" id="UP000494106">
    <property type="component" value="Unassembled WGS sequence"/>
</dbReference>
<keyword evidence="2" id="KW-0732">Signal</keyword>
<keyword evidence="1" id="KW-1133">Transmembrane helix</keyword>
<keyword evidence="5" id="KW-1185">Reference proteome</keyword>
<gene>
    <name evidence="3" type="ORF">APLA_LOCUS10012</name>
    <name evidence="4" type="ORF">APLA_LOCUS14857</name>
</gene>
<sequence length="197" mass="22862">MLLKVIIVSFISSLRTTVLCIEQNVKELKPYTFPIPLELPFRSERASQCFLRIEDVEIIETVAVYCTVAQAFLGNYIHDYNSRKITEDGVDVSLWIEKPINVDEIITPPESNPDAIKDWKVTTVMDPITQRRLYVTRNADCRLIMYSREGTTNYKINCEQILYFINVRMNGSAVFSFGQNLKLILVNLCLVYFIYNR</sequence>